<feature type="domain" description="Pel9A-like right handed beta-helix region" evidence="10">
    <location>
        <begin position="77"/>
        <end position="377"/>
    </location>
</feature>
<dbReference type="SUPFAM" id="SSF51126">
    <property type="entry name" value="Pectin lyase-like"/>
    <property type="match status" value="1"/>
</dbReference>
<keyword evidence="4" id="KW-0479">Metal-binding</keyword>
<comment type="subcellular location">
    <subcellularLocation>
        <location evidence="2">Secreted</location>
    </subcellularLocation>
</comment>
<comment type="caution">
    <text evidence="11">The sequence shown here is derived from an EMBL/GenBank/DDBJ whole genome shotgun (WGS) entry which is preliminary data.</text>
</comment>
<evidence type="ECO:0000259" key="10">
    <source>
        <dbReference type="Pfam" id="PF22842"/>
    </source>
</evidence>
<evidence type="ECO:0000313" key="12">
    <source>
        <dbReference type="Proteomes" id="UP001215398"/>
    </source>
</evidence>
<dbReference type="PANTHER" id="PTHR40088:SF1">
    <property type="entry name" value="PECTATE LYASE PEL9"/>
    <property type="match status" value="1"/>
</dbReference>
<evidence type="ECO:0000256" key="1">
    <source>
        <dbReference type="ARBA" id="ARBA00001913"/>
    </source>
</evidence>
<feature type="signal peptide" evidence="9">
    <location>
        <begin position="1"/>
        <end position="19"/>
    </location>
</feature>
<evidence type="ECO:0000256" key="6">
    <source>
        <dbReference type="ARBA" id="ARBA00022837"/>
    </source>
</evidence>
<keyword evidence="7" id="KW-0456">Lyase</keyword>
<sequence length="478" mass="52834">MKLYVLCMLIVCQILPSSACSGEMYKTALTEEQETSLENTLFVAPDGVATNTGTQSSPLDLYSAISKINIGGTIYVKGGVYKLTKDVNLDKKGREDAPYKLWAYENEKPVFDFIEQVGTSGHNTGIRFNNGTWWHVKGLEVCNSYSAGFRILNGSHITIENCSSHHNGGPGFHIGYPHGEAINLDGEKAAYNTFLNCDSYNNFDWRTMSNGRPRAGTNADGFSCQSSTGKGNRYIGCRAWSNSDDGWDFYECGYALQLINCWVWSTGVMEDHKAMYLMRTGKELTADAWDGNGNGFKIGGGHLFNASVACEQESKGIHVIRGCISFNNKMFGFDSNHHRYGAIMENCLAFNNNGNISYRHANVEGYSYVLRNNISFNGKNKDRFENITISVNEGNTWNQPNITTNPITEFISLSVEDAKAPRGINGELPTKFGRLTPNSKYINAGVATLEINNSRDEIHLPAIPYLGTAPDLGAFEKK</sequence>
<dbReference type="SMART" id="SM00710">
    <property type="entry name" value="PbH1"/>
    <property type="match status" value="4"/>
</dbReference>
<dbReference type="RefSeq" id="WP_272719733.1">
    <property type="nucleotide sequence ID" value="NZ_JAQPYS010000028.1"/>
</dbReference>
<evidence type="ECO:0000313" key="11">
    <source>
        <dbReference type="EMBL" id="MDC7135478.1"/>
    </source>
</evidence>
<protein>
    <submittedName>
        <fullName evidence="11">Right-handed parallel beta-helix repeat-containing protein</fullName>
    </submittedName>
</protein>
<evidence type="ECO:0000256" key="5">
    <source>
        <dbReference type="ARBA" id="ARBA00022729"/>
    </source>
</evidence>
<gene>
    <name evidence="11" type="ORF">PQG98_03845</name>
</gene>
<reference evidence="11 12" key="1">
    <citation type="submission" date="2023-01" db="EMBL/GenBank/DDBJ databases">
        <title>Exploring GABA producing Bacteroides strains toward improving mental health.</title>
        <authorList>
            <person name="Yousuf B."/>
            <person name="Bouhlel N.E."/>
            <person name="Mottawea W."/>
            <person name="Hammami R."/>
        </authorList>
    </citation>
    <scope>NUCLEOTIDE SEQUENCE [LARGE SCALE GENOMIC DNA]</scope>
    <source>
        <strain evidence="11 12">UO.H1054</strain>
    </source>
</reference>
<evidence type="ECO:0000256" key="7">
    <source>
        <dbReference type="ARBA" id="ARBA00023239"/>
    </source>
</evidence>
<dbReference type="InterPro" id="IPR012334">
    <property type="entry name" value="Pectin_lyas_fold"/>
</dbReference>
<evidence type="ECO:0000256" key="9">
    <source>
        <dbReference type="SAM" id="SignalP"/>
    </source>
</evidence>
<comment type="cofactor">
    <cofactor evidence="1">
        <name>Ca(2+)</name>
        <dbReference type="ChEBI" id="CHEBI:29108"/>
    </cofactor>
</comment>
<keyword evidence="6" id="KW-0106">Calcium</keyword>
<keyword evidence="12" id="KW-1185">Reference proteome</keyword>
<comment type="similarity">
    <text evidence="8">Belongs to the polysaccharide lyase 9 family.</text>
</comment>
<organism evidence="11 12">
    <name type="scientific">Bacteroides zhangwenhongii</name>
    <dbReference type="NCBI Taxonomy" id="2650157"/>
    <lineage>
        <taxon>Bacteria</taxon>
        <taxon>Pseudomonadati</taxon>
        <taxon>Bacteroidota</taxon>
        <taxon>Bacteroidia</taxon>
        <taxon>Bacteroidales</taxon>
        <taxon>Bacteroidaceae</taxon>
        <taxon>Bacteroides</taxon>
    </lineage>
</organism>
<keyword evidence="5 9" id="KW-0732">Signal</keyword>
<dbReference type="InterPro" id="IPR053868">
    <property type="entry name" value="Pel9A-like_beta_helix"/>
</dbReference>
<dbReference type="Pfam" id="PF22842">
    <property type="entry name" value="Pel9A-like_beta_helix"/>
    <property type="match status" value="1"/>
</dbReference>
<dbReference type="InterPro" id="IPR011050">
    <property type="entry name" value="Pectin_lyase_fold/virulence"/>
</dbReference>
<dbReference type="EMBL" id="JAQPYS010000028">
    <property type="protein sequence ID" value="MDC7135478.1"/>
    <property type="molecule type" value="Genomic_DNA"/>
</dbReference>
<evidence type="ECO:0000256" key="3">
    <source>
        <dbReference type="ARBA" id="ARBA00022525"/>
    </source>
</evidence>
<dbReference type="PANTHER" id="PTHR40088">
    <property type="entry name" value="PECTATE LYASE (EUROFUNG)"/>
    <property type="match status" value="1"/>
</dbReference>
<accession>A0ABT5H4F9</accession>
<evidence type="ECO:0000256" key="2">
    <source>
        <dbReference type="ARBA" id="ARBA00004613"/>
    </source>
</evidence>
<dbReference type="Gene3D" id="2.160.20.10">
    <property type="entry name" value="Single-stranded right-handed beta-helix, Pectin lyase-like"/>
    <property type="match status" value="1"/>
</dbReference>
<dbReference type="Proteomes" id="UP001215398">
    <property type="component" value="Unassembled WGS sequence"/>
</dbReference>
<evidence type="ECO:0000256" key="8">
    <source>
        <dbReference type="ARBA" id="ARBA00038263"/>
    </source>
</evidence>
<feature type="chain" id="PRO_5045135210" evidence="9">
    <location>
        <begin position="20"/>
        <end position="478"/>
    </location>
</feature>
<proteinExistence type="inferred from homology"/>
<keyword evidence="3" id="KW-0964">Secreted</keyword>
<name>A0ABT5H4F9_9BACE</name>
<dbReference type="InterPro" id="IPR052052">
    <property type="entry name" value="Polysaccharide_Lyase_9"/>
</dbReference>
<dbReference type="InterPro" id="IPR006626">
    <property type="entry name" value="PbH1"/>
</dbReference>
<evidence type="ECO:0000256" key="4">
    <source>
        <dbReference type="ARBA" id="ARBA00022723"/>
    </source>
</evidence>